<feature type="transmembrane region" description="Helical" evidence="26">
    <location>
        <begin position="394"/>
        <end position="414"/>
    </location>
</feature>
<dbReference type="InterPro" id="IPR020846">
    <property type="entry name" value="MFS_dom"/>
</dbReference>
<comment type="catalytic activity">
    <reaction evidence="12">
        <text>L-alpha-aminoacyl-L-histidine(out) = L-alpha-aminoacyl-L-histidine(in)</text>
        <dbReference type="Rhea" id="RHEA:79375"/>
        <dbReference type="ChEBI" id="CHEBI:229967"/>
    </reaction>
</comment>
<evidence type="ECO:0000256" key="1">
    <source>
        <dbReference type="ARBA" id="ARBA00004155"/>
    </source>
</evidence>
<dbReference type="SUPFAM" id="SSF103473">
    <property type="entry name" value="MFS general substrate transporter"/>
    <property type="match status" value="1"/>
</dbReference>
<keyword evidence="7 26" id="KW-0472">Membrane</keyword>
<evidence type="ECO:0000256" key="15">
    <source>
        <dbReference type="ARBA" id="ARBA00044898"/>
    </source>
</evidence>
<dbReference type="STRING" id="1431546.CAQU_08730"/>
<evidence type="ECO:0000256" key="26">
    <source>
        <dbReference type="SAM" id="Phobius"/>
    </source>
</evidence>
<evidence type="ECO:0000256" key="9">
    <source>
        <dbReference type="ARBA" id="ARBA00044876"/>
    </source>
</evidence>
<dbReference type="PANTHER" id="PTHR23512">
    <property type="entry name" value="MAJOR FACILITATOR SUPERFAMILY DOMAIN-CONTAINING PROTEIN 1"/>
    <property type="match status" value="1"/>
</dbReference>
<comment type="catalytic activity">
    <reaction evidence="20">
        <text>L-alanyl-L-lysine(out) = L-alanyl-L-lysine(in)</text>
        <dbReference type="Rhea" id="RHEA:79415"/>
        <dbReference type="ChEBI" id="CHEBI:192470"/>
    </reaction>
</comment>
<dbReference type="Pfam" id="PF07690">
    <property type="entry name" value="MFS_1"/>
    <property type="match status" value="1"/>
</dbReference>
<evidence type="ECO:0000256" key="12">
    <source>
        <dbReference type="ARBA" id="ARBA00044884"/>
    </source>
</evidence>
<evidence type="ECO:0000256" key="20">
    <source>
        <dbReference type="ARBA" id="ARBA00044919"/>
    </source>
</evidence>
<evidence type="ECO:0000256" key="4">
    <source>
        <dbReference type="ARBA" id="ARBA00022448"/>
    </source>
</evidence>
<evidence type="ECO:0000256" key="11">
    <source>
        <dbReference type="ARBA" id="ARBA00044881"/>
    </source>
</evidence>
<feature type="transmembrane region" description="Helical" evidence="26">
    <location>
        <begin position="86"/>
        <end position="105"/>
    </location>
</feature>
<comment type="catalytic activity">
    <reaction evidence="16">
        <text>L-arginyl-L-alpha-amino acid(out) = L-arginyl-L-alpha-amino acid(in)</text>
        <dbReference type="Rhea" id="RHEA:79371"/>
        <dbReference type="ChEBI" id="CHEBI:84315"/>
    </reaction>
</comment>
<reference evidence="28 29" key="1">
    <citation type="submission" date="2014-08" db="EMBL/GenBank/DDBJ databases">
        <title>Complete genome sequence of Corynebacterium aquilae S-613T(T) (=DSM 44791(T)), isolated from the choana of a healthy golden eagle.</title>
        <authorList>
            <person name="Ruckert C."/>
            <person name="Albersmeier A."/>
            <person name="Winkler A."/>
            <person name="Kalinowski J."/>
        </authorList>
    </citation>
    <scope>NUCLEOTIDE SEQUENCE [LARGE SCALE GENOMIC DNA]</scope>
    <source>
        <strain evidence="28 29">S-613</strain>
    </source>
</reference>
<feature type="transmembrane region" description="Helical" evidence="26">
    <location>
        <begin position="261"/>
        <end position="283"/>
    </location>
</feature>
<comment type="catalytic activity">
    <reaction evidence="15">
        <text>L-aspartyl-L-lysine(out) = L-aspartyl-L-lysine(in)</text>
        <dbReference type="Rhea" id="RHEA:79411"/>
        <dbReference type="ChEBI" id="CHEBI:229953"/>
    </reaction>
</comment>
<keyword evidence="5 26" id="KW-0812">Transmembrane</keyword>
<evidence type="ECO:0000256" key="2">
    <source>
        <dbReference type="ARBA" id="ARBA00004651"/>
    </source>
</evidence>
<feature type="domain" description="Major facilitator superfamily (MFS) profile" evidence="27">
    <location>
        <begin position="20"/>
        <end position="418"/>
    </location>
</feature>
<comment type="catalytic activity">
    <reaction evidence="10">
        <text>L-histidyl-glycine(out) = L-histidyl-glycine(in)</text>
        <dbReference type="Rhea" id="RHEA:79395"/>
        <dbReference type="ChEBI" id="CHEBI:229957"/>
    </reaction>
</comment>
<name>A0A1L7CHC1_9CORY</name>
<evidence type="ECO:0000256" key="23">
    <source>
        <dbReference type="ARBA" id="ARBA00045018"/>
    </source>
</evidence>
<keyword evidence="4" id="KW-0813">Transport</keyword>
<evidence type="ECO:0000256" key="25">
    <source>
        <dbReference type="ARBA" id="ARBA00046376"/>
    </source>
</evidence>
<comment type="catalytic activity">
    <reaction evidence="13">
        <text>L-lysyl-L-alpha-amino acid(out) = L-lysyl-L-alpha-amino acid(in)</text>
        <dbReference type="Rhea" id="RHEA:79387"/>
        <dbReference type="ChEBI" id="CHEBI:229965"/>
    </reaction>
</comment>
<gene>
    <name evidence="28" type="ORF">CAQU_08730</name>
</gene>
<feature type="transmembrane region" description="Helical" evidence="26">
    <location>
        <begin position="18"/>
        <end position="36"/>
    </location>
</feature>
<dbReference type="Proteomes" id="UP000185478">
    <property type="component" value="Chromosome"/>
</dbReference>
<keyword evidence="8" id="KW-0458">Lysosome</keyword>
<evidence type="ECO:0000256" key="18">
    <source>
        <dbReference type="ARBA" id="ARBA00044903"/>
    </source>
</evidence>
<feature type="transmembrane region" description="Helical" evidence="26">
    <location>
        <begin position="56"/>
        <end position="74"/>
    </location>
</feature>
<evidence type="ECO:0000256" key="5">
    <source>
        <dbReference type="ARBA" id="ARBA00022692"/>
    </source>
</evidence>
<feature type="transmembrane region" description="Helical" evidence="26">
    <location>
        <begin position="225"/>
        <end position="249"/>
    </location>
</feature>
<dbReference type="GO" id="GO:0022857">
    <property type="term" value="F:transmembrane transporter activity"/>
    <property type="evidence" value="ECO:0007669"/>
    <property type="project" value="InterPro"/>
</dbReference>
<dbReference type="PANTHER" id="PTHR23512:SF3">
    <property type="entry name" value="MAJOR FACILITATOR SUPERFAMILY DOMAIN-CONTAINING PROTEIN 1"/>
    <property type="match status" value="1"/>
</dbReference>
<evidence type="ECO:0000256" key="10">
    <source>
        <dbReference type="ARBA" id="ARBA00044878"/>
    </source>
</evidence>
<evidence type="ECO:0000259" key="27">
    <source>
        <dbReference type="PROSITE" id="PS50850"/>
    </source>
</evidence>
<comment type="similarity">
    <text evidence="3">Belongs to the major facilitator superfamily.</text>
</comment>
<evidence type="ECO:0000256" key="14">
    <source>
        <dbReference type="ARBA" id="ARBA00044893"/>
    </source>
</evidence>
<comment type="catalytic activity">
    <reaction evidence="19">
        <text>L-histidyl-L-alpha-amino acid(out) = L-histidyl-L-alpha-amino acid(in)</text>
        <dbReference type="Rhea" id="RHEA:79379"/>
        <dbReference type="ChEBI" id="CHEBI:229964"/>
    </reaction>
</comment>
<dbReference type="Gene3D" id="1.20.1250.20">
    <property type="entry name" value="MFS general substrate transporter like domains"/>
    <property type="match status" value="2"/>
</dbReference>
<feature type="transmembrane region" description="Helical" evidence="26">
    <location>
        <begin position="352"/>
        <end position="374"/>
    </location>
</feature>
<comment type="subcellular location">
    <subcellularLocation>
        <location evidence="2">Cell membrane</location>
        <topology evidence="2">Multi-pass membrane protein</topology>
    </subcellularLocation>
    <subcellularLocation>
        <location evidence="1">Lysosome membrane</location>
        <topology evidence="1">Multi-pass membrane protein</topology>
    </subcellularLocation>
</comment>
<dbReference type="RefSeq" id="WP_075726910.1">
    <property type="nucleotide sequence ID" value="NZ_CP009245.1"/>
</dbReference>
<evidence type="ECO:0000256" key="8">
    <source>
        <dbReference type="ARBA" id="ARBA00023228"/>
    </source>
</evidence>
<dbReference type="OrthoDB" id="4332123at2"/>
<evidence type="ECO:0000256" key="6">
    <source>
        <dbReference type="ARBA" id="ARBA00022989"/>
    </source>
</evidence>
<comment type="catalytic activity">
    <reaction evidence="21">
        <text>L-lysyl-glycine(out) = L-lysyl-glycine(in)</text>
        <dbReference type="Rhea" id="RHEA:79407"/>
        <dbReference type="ChEBI" id="CHEBI:191202"/>
    </reaction>
</comment>
<dbReference type="PROSITE" id="PS50850">
    <property type="entry name" value="MFS"/>
    <property type="match status" value="1"/>
</dbReference>
<evidence type="ECO:0000313" key="29">
    <source>
        <dbReference type="Proteomes" id="UP000185478"/>
    </source>
</evidence>
<evidence type="ECO:0000256" key="7">
    <source>
        <dbReference type="ARBA" id="ARBA00023136"/>
    </source>
</evidence>
<accession>A0A1L7CHC1</accession>
<evidence type="ECO:0000256" key="19">
    <source>
        <dbReference type="ARBA" id="ARBA00044912"/>
    </source>
</evidence>
<evidence type="ECO:0000256" key="21">
    <source>
        <dbReference type="ARBA" id="ARBA00044924"/>
    </source>
</evidence>
<dbReference type="GO" id="GO:0005765">
    <property type="term" value="C:lysosomal membrane"/>
    <property type="evidence" value="ECO:0007669"/>
    <property type="project" value="UniProtKB-SubCell"/>
</dbReference>
<dbReference type="AlphaFoldDB" id="A0A1L7CHC1"/>
<evidence type="ECO:0000256" key="22">
    <source>
        <dbReference type="ARBA" id="ARBA00044985"/>
    </source>
</evidence>
<evidence type="ECO:0000256" key="17">
    <source>
        <dbReference type="ARBA" id="ARBA00044900"/>
    </source>
</evidence>
<feature type="transmembrane region" description="Helical" evidence="26">
    <location>
        <begin position="318"/>
        <end position="340"/>
    </location>
</feature>
<proteinExistence type="inferred from homology"/>
<comment type="catalytic activity">
    <reaction evidence="11">
        <text>L-alpha-aminoacyl-L-arginine(out) = L-alpha-aminoacyl-L-arginine(in)</text>
        <dbReference type="Rhea" id="RHEA:79367"/>
        <dbReference type="ChEBI" id="CHEBI:229968"/>
    </reaction>
</comment>
<comment type="catalytic activity">
    <reaction evidence="18">
        <text>L-arginyl-glycine(out) = L-arginyl-glycine(in)</text>
        <dbReference type="Rhea" id="RHEA:79391"/>
        <dbReference type="ChEBI" id="CHEBI:229955"/>
    </reaction>
</comment>
<dbReference type="KEGG" id="caqu:CAQU_08730"/>
<organism evidence="28 29">
    <name type="scientific">Corynebacterium aquilae DSM 44791</name>
    <dbReference type="NCBI Taxonomy" id="1431546"/>
    <lineage>
        <taxon>Bacteria</taxon>
        <taxon>Bacillati</taxon>
        <taxon>Actinomycetota</taxon>
        <taxon>Actinomycetes</taxon>
        <taxon>Mycobacteriales</taxon>
        <taxon>Corynebacteriaceae</taxon>
        <taxon>Corynebacterium</taxon>
    </lineage>
</organism>
<protein>
    <recommendedName>
        <fullName evidence="22">Lysosomal dipeptide transporter MFSD1</fullName>
    </recommendedName>
    <alternativeName>
        <fullName evidence="23">Major facilitator superfamily domain-containing protein 1</fullName>
    </alternativeName>
</protein>
<feature type="transmembrane region" description="Helical" evidence="26">
    <location>
        <begin position="295"/>
        <end position="312"/>
    </location>
</feature>
<comment type="subunit">
    <text evidence="25">Homodimer. Interacts with lysosomal protein GLMP (via lumenal domain); the interaction starts while both proteins are still in the endoplasmic reticulum and is required for stabilization of MFSD1 in lysosomes but has no direct effect on its targeting to lysosomes or transporter activity.</text>
</comment>
<keyword evidence="6 26" id="KW-1133">Transmembrane helix</keyword>
<comment type="function">
    <text evidence="24">Lysosomal dipeptide uniporter that selectively exports lysine, arginine or histidine-containing dipeptides with a net positive charge from the lysosome lumen into the cytosol. Could play a role in a specific type of protein O-glycosylation indirectly regulating macrophages migration and tissue invasion. Also essential for liver homeostasis.</text>
</comment>
<comment type="catalytic activity">
    <reaction evidence="17">
        <text>L-lysyl-L-lysine(out) = L-lysyl-L-lysine(in)</text>
        <dbReference type="Rhea" id="RHEA:79403"/>
        <dbReference type="ChEBI" id="CHEBI:229956"/>
    </reaction>
</comment>
<feature type="transmembrane region" description="Helical" evidence="26">
    <location>
        <begin position="172"/>
        <end position="194"/>
    </location>
</feature>
<dbReference type="EMBL" id="CP009245">
    <property type="protein sequence ID" value="APT85143.1"/>
    <property type="molecule type" value="Genomic_DNA"/>
</dbReference>
<evidence type="ECO:0000256" key="16">
    <source>
        <dbReference type="ARBA" id="ARBA00044899"/>
    </source>
</evidence>
<evidence type="ECO:0000256" key="3">
    <source>
        <dbReference type="ARBA" id="ARBA00008335"/>
    </source>
</evidence>
<comment type="catalytic activity">
    <reaction evidence="14">
        <text>L-alpha-aminoacyl-L-lysine(out) = L-alpha-aminoacyl-L-lysine(in)</text>
        <dbReference type="Rhea" id="RHEA:79383"/>
        <dbReference type="ChEBI" id="CHEBI:229966"/>
    </reaction>
</comment>
<dbReference type="InterPro" id="IPR036259">
    <property type="entry name" value="MFS_trans_sf"/>
</dbReference>
<keyword evidence="29" id="KW-1185">Reference proteome</keyword>
<comment type="catalytic activity">
    <reaction evidence="9">
        <text>L-lysyl-L-alanine(out) = L-lysyl-L-alanine(in)</text>
        <dbReference type="Rhea" id="RHEA:79399"/>
        <dbReference type="ChEBI" id="CHEBI:229954"/>
    </reaction>
</comment>
<dbReference type="InterPro" id="IPR052187">
    <property type="entry name" value="MFSD1"/>
</dbReference>
<evidence type="ECO:0000256" key="24">
    <source>
        <dbReference type="ARBA" id="ARBA00045709"/>
    </source>
</evidence>
<dbReference type="InterPro" id="IPR011701">
    <property type="entry name" value="MFS"/>
</dbReference>
<dbReference type="GO" id="GO:0005886">
    <property type="term" value="C:plasma membrane"/>
    <property type="evidence" value="ECO:0007669"/>
    <property type="project" value="UniProtKB-SubCell"/>
</dbReference>
<evidence type="ECO:0000313" key="28">
    <source>
        <dbReference type="EMBL" id="APT85143.1"/>
    </source>
</evidence>
<sequence length="428" mass="45600">MTSATSSPAVERISTRAIVVWLAATGAYVMAILGRTSMGVAGVQAMDHFHIDASRLAVFTSVQVGVYALAQIPMGMAIDLFQPRRMLVAGAIIMAAGQLILGLTSSYPVAILGRVLVGTGDASAFLSVMRLLPAWFPLRKTPLFSQLTASLGQIGQFLSAVPFLAYLEHSGWRHAFVAIGALGVLVAAACAVVVRDSPDDSPRHAHASTATSLRQRLRTVVREPVCWEGFFTHYVGLMPNLVFALLWGLPMMTLGQGLTTAQAGSIFVIGTVINVAVSPLHGILSSRFGSRRYRLTIAMNLAYFVGLGWFFSSAEPRGYGAILVAAGVGFAVVPSSNFGFDSVRESLDHRVLAAGTGLANMGGFVATMIAGQLMGVVLDSQCSDGSYTWSCFGAAWWSVFAVWLAGVVALVIIARRQRRTRLHVQFAD</sequence>
<dbReference type="CDD" id="cd06174">
    <property type="entry name" value="MFS"/>
    <property type="match status" value="1"/>
</dbReference>
<evidence type="ECO:0000256" key="13">
    <source>
        <dbReference type="ARBA" id="ARBA00044891"/>
    </source>
</evidence>